<proteinExistence type="predicted"/>
<dbReference type="SUPFAM" id="SSF54236">
    <property type="entry name" value="Ubiquitin-like"/>
    <property type="match status" value="1"/>
</dbReference>
<reference evidence="2" key="1">
    <citation type="journal article" date="2023" name="G3 (Bethesda)">
        <title>A reference genome for the long-term kleptoplast-retaining sea slug Elysia crispata morphotype clarki.</title>
        <authorList>
            <person name="Eastman K.E."/>
            <person name="Pendleton A.L."/>
            <person name="Shaikh M.A."/>
            <person name="Suttiyut T."/>
            <person name="Ogas R."/>
            <person name="Tomko P."/>
            <person name="Gavelis G."/>
            <person name="Widhalm J.R."/>
            <person name="Wisecaver J.H."/>
        </authorList>
    </citation>
    <scope>NUCLEOTIDE SEQUENCE</scope>
    <source>
        <strain evidence="2">ECLA1</strain>
    </source>
</reference>
<protein>
    <recommendedName>
        <fullName evidence="1">Ubiquitin-like domain-containing protein</fullName>
    </recommendedName>
</protein>
<evidence type="ECO:0000259" key="1">
    <source>
        <dbReference type="PROSITE" id="PS50053"/>
    </source>
</evidence>
<sequence>MIKTNFLDKAFFYFGAIDQLDQLWKQGVASACGRSESNLAPKTGVKEGSQSSELNMADQNGAKNVGALPQAVDLEATPDLELKIRIVYSDRRVKNLEGSLNPTRTVQQLKNRLAAQLTMQPHLIEMSWSKRLNNGQQQEAVLLDDNQNLMFYEVETDDTIIITELEKN</sequence>
<dbReference type="EMBL" id="JAWDGP010003980">
    <property type="protein sequence ID" value="KAK3769032.1"/>
    <property type="molecule type" value="Genomic_DNA"/>
</dbReference>
<dbReference type="PROSITE" id="PS50053">
    <property type="entry name" value="UBIQUITIN_2"/>
    <property type="match status" value="1"/>
</dbReference>
<evidence type="ECO:0000313" key="3">
    <source>
        <dbReference type="Proteomes" id="UP001283361"/>
    </source>
</evidence>
<evidence type="ECO:0000313" key="2">
    <source>
        <dbReference type="EMBL" id="KAK3769032.1"/>
    </source>
</evidence>
<comment type="caution">
    <text evidence="2">The sequence shown here is derived from an EMBL/GenBank/DDBJ whole genome shotgun (WGS) entry which is preliminary data.</text>
</comment>
<name>A0AAE0ZIK0_9GAST</name>
<dbReference type="Proteomes" id="UP001283361">
    <property type="component" value="Unassembled WGS sequence"/>
</dbReference>
<dbReference type="AlphaFoldDB" id="A0AAE0ZIK0"/>
<dbReference type="InterPro" id="IPR000626">
    <property type="entry name" value="Ubiquitin-like_dom"/>
</dbReference>
<organism evidence="2 3">
    <name type="scientific">Elysia crispata</name>
    <name type="common">lettuce slug</name>
    <dbReference type="NCBI Taxonomy" id="231223"/>
    <lineage>
        <taxon>Eukaryota</taxon>
        <taxon>Metazoa</taxon>
        <taxon>Spiralia</taxon>
        <taxon>Lophotrochozoa</taxon>
        <taxon>Mollusca</taxon>
        <taxon>Gastropoda</taxon>
        <taxon>Heterobranchia</taxon>
        <taxon>Euthyneura</taxon>
        <taxon>Panpulmonata</taxon>
        <taxon>Sacoglossa</taxon>
        <taxon>Placobranchoidea</taxon>
        <taxon>Plakobranchidae</taxon>
        <taxon>Elysia</taxon>
    </lineage>
</organism>
<accession>A0AAE0ZIK0</accession>
<gene>
    <name evidence="2" type="ORF">RRG08_025551</name>
</gene>
<keyword evidence="3" id="KW-1185">Reference proteome</keyword>
<feature type="domain" description="Ubiquitin-like" evidence="1">
    <location>
        <begin position="80"/>
        <end position="168"/>
    </location>
</feature>
<dbReference type="Gene3D" id="3.10.20.90">
    <property type="entry name" value="Phosphatidylinositol 3-kinase Catalytic Subunit, Chain A, domain 1"/>
    <property type="match status" value="1"/>
</dbReference>
<dbReference type="InterPro" id="IPR029071">
    <property type="entry name" value="Ubiquitin-like_domsf"/>
</dbReference>